<keyword evidence="3" id="KW-1185">Reference proteome</keyword>
<reference evidence="3" key="1">
    <citation type="submission" date="2016-10" db="EMBL/GenBank/DDBJ databases">
        <authorList>
            <person name="Varghese N."/>
            <person name="Submissions S."/>
        </authorList>
    </citation>
    <scope>NUCLEOTIDE SEQUENCE [LARGE SCALE GENOMIC DNA]</scope>
    <source>
        <strain evidence="3">CGMCC 4.6825</strain>
    </source>
</reference>
<evidence type="ECO:0000256" key="1">
    <source>
        <dbReference type="SAM" id="SignalP"/>
    </source>
</evidence>
<accession>A0A1H9UHV0</accession>
<sequence length="150" mass="14781">MKVRNSLAALGMSAVLALGIGGAVAPAAAAAAPGTTAPGAAAAGAPAPGVAATADYASKDLKTGAARTGKATPAGRFGQSLPPARASLRCWSPYLSGRVFAISCSGSAYRVFVDCSNRVRYVTPVLSGSKRVTLVCPAGTRALRGGAYGR</sequence>
<protein>
    <submittedName>
        <fullName evidence="2">Uncharacterized protein</fullName>
    </submittedName>
</protein>
<evidence type="ECO:0000313" key="2">
    <source>
        <dbReference type="EMBL" id="SES08727.1"/>
    </source>
</evidence>
<dbReference type="RefSeq" id="WP_239501832.1">
    <property type="nucleotide sequence ID" value="NZ_FOGO01000008.1"/>
</dbReference>
<gene>
    <name evidence="2" type="ORF">SAMN05421870_108194</name>
</gene>
<feature type="signal peptide" evidence="1">
    <location>
        <begin position="1"/>
        <end position="31"/>
    </location>
</feature>
<dbReference type="Proteomes" id="UP000182841">
    <property type="component" value="Unassembled WGS sequence"/>
</dbReference>
<evidence type="ECO:0000313" key="3">
    <source>
        <dbReference type="Proteomes" id="UP000182841"/>
    </source>
</evidence>
<proteinExistence type="predicted"/>
<organism evidence="2 3">
    <name type="scientific">Streptomyces qinglanensis</name>
    <dbReference type="NCBI Taxonomy" id="943816"/>
    <lineage>
        <taxon>Bacteria</taxon>
        <taxon>Bacillati</taxon>
        <taxon>Actinomycetota</taxon>
        <taxon>Actinomycetes</taxon>
        <taxon>Kitasatosporales</taxon>
        <taxon>Streptomycetaceae</taxon>
        <taxon>Streptomyces</taxon>
    </lineage>
</organism>
<feature type="chain" id="PRO_5010278474" evidence="1">
    <location>
        <begin position="32"/>
        <end position="150"/>
    </location>
</feature>
<dbReference type="AlphaFoldDB" id="A0A1H9UHV0"/>
<keyword evidence="1" id="KW-0732">Signal</keyword>
<dbReference type="EMBL" id="FOGO01000008">
    <property type="protein sequence ID" value="SES08727.1"/>
    <property type="molecule type" value="Genomic_DNA"/>
</dbReference>
<name>A0A1H9UHV0_9ACTN</name>